<organism evidence="1 2">
    <name type="scientific">Exidia glandulosa HHB12029</name>
    <dbReference type="NCBI Taxonomy" id="1314781"/>
    <lineage>
        <taxon>Eukaryota</taxon>
        <taxon>Fungi</taxon>
        <taxon>Dikarya</taxon>
        <taxon>Basidiomycota</taxon>
        <taxon>Agaricomycotina</taxon>
        <taxon>Agaricomycetes</taxon>
        <taxon>Auriculariales</taxon>
        <taxon>Exidiaceae</taxon>
        <taxon>Exidia</taxon>
    </lineage>
</organism>
<proteinExistence type="predicted"/>
<dbReference type="Proteomes" id="UP000077266">
    <property type="component" value="Unassembled WGS sequence"/>
</dbReference>
<reference evidence="1 2" key="1">
    <citation type="journal article" date="2016" name="Mol. Biol. Evol.">
        <title>Comparative Genomics of Early-Diverging Mushroom-Forming Fungi Provides Insights into the Origins of Lignocellulose Decay Capabilities.</title>
        <authorList>
            <person name="Nagy L.G."/>
            <person name="Riley R."/>
            <person name="Tritt A."/>
            <person name="Adam C."/>
            <person name="Daum C."/>
            <person name="Floudas D."/>
            <person name="Sun H."/>
            <person name="Yadav J.S."/>
            <person name="Pangilinan J."/>
            <person name="Larsson K.H."/>
            <person name="Matsuura K."/>
            <person name="Barry K."/>
            <person name="Labutti K."/>
            <person name="Kuo R."/>
            <person name="Ohm R.A."/>
            <person name="Bhattacharya S.S."/>
            <person name="Shirouzu T."/>
            <person name="Yoshinaga Y."/>
            <person name="Martin F.M."/>
            <person name="Grigoriev I.V."/>
            <person name="Hibbett D.S."/>
        </authorList>
    </citation>
    <scope>NUCLEOTIDE SEQUENCE [LARGE SCALE GENOMIC DNA]</scope>
    <source>
        <strain evidence="1 2">HHB12029</strain>
    </source>
</reference>
<dbReference type="AlphaFoldDB" id="A0A165DNS6"/>
<evidence type="ECO:0000313" key="2">
    <source>
        <dbReference type="Proteomes" id="UP000077266"/>
    </source>
</evidence>
<keyword evidence="2" id="KW-1185">Reference proteome</keyword>
<accession>A0A165DNS6</accession>
<protein>
    <submittedName>
        <fullName evidence="1">Uncharacterized protein</fullName>
    </submittedName>
</protein>
<dbReference type="EMBL" id="KV426203">
    <property type="protein sequence ID" value="KZV85000.1"/>
    <property type="molecule type" value="Genomic_DNA"/>
</dbReference>
<sequence length="153" mass="17430">MTLSIGPFYDIGGVSLLCFDMDIVFARRHIRRPRVAVELGCFLYFDHGSFGAKRVLLSPVYLTSGGTVLELASILSEELLGLLTSPKTSKDGARERGDLWTLMWRFDALHEVRDEHTPGEPEYLVEFDWSAAHSLEERHYSNRPLEVYDAPKR</sequence>
<evidence type="ECO:0000313" key="1">
    <source>
        <dbReference type="EMBL" id="KZV85000.1"/>
    </source>
</evidence>
<gene>
    <name evidence="1" type="ORF">EXIGLDRAFT_841767</name>
</gene>
<dbReference type="InParanoid" id="A0A165DNS6"/>
<name>A0A165DNS6_EXIGL</name>